<evidence type="ECO:0008006" key="4">
    <source>
        <dbReference type="Google" id="ProtNLM"/>
    </source>
</evidence>
<sequence length="354" mass="37841">MGSMGIKVGLAWGCLLAVLAVGASDSRAESRPFCRQYASTTADVARDAISKNPACQDYNRGVHANYDMHFNWCMNNSRDTVMGAAEHIRSLAASCAGAARNEPPAGPAEPGVYARHQAWVVRRDYPGACSAEIIDRSKGQYLGELLRFQFSSGDFRLISDYTAGGDFTHILVDGQAYPTKFAHESDVVVARIDRNLVAALKRGSVLNLNFDPGGPQYSLSGSSAAIDLMMQCARGQSPSPQPAPPPASASTGGSYVIHGACRLTVDGRLLLDIRQDCPIWMANDGTGAFWINTDRDSYLGDYIAEVTPSGNGLASGHWNGERGATHAQAWLGDDFRLGNGGCWSNARATICASR</sequence>
<dbReference type="Proteomes" id="UP001196509">
    <property type="component" value="Unassembled WGS sequence"/>
</dbReference>
<dbReference type="RefSeq" id="WP_220228376.1">
    <property type="nucleotide sequence ID" value="NZ_JAICBX010000002.1"/>
</dbReference>
<evidence type="ECO:0000313" key="3">
    <source>
        <dbReference type="Proteomes" id="UP001196509"/>
    </source>
</evidence>
<comment type="caution">
    <text evidence="2">The sequence shown here is derived from an EMBL/GenBank/DDBJ whole genome shotgun (WGS) entry which is preliminary data.</text>
</comment>
<evidence type="ECO:0000313" key="2">
    <source>
        <dbReference type="EMBL" id="MBW8637686.1"/>
    </source>
</evidence>
<evidence type="ECO:0000256" key="1">
    <source>
        <dbReference type="SAM" id="SignalP"/>
    </source>
</evidence>
<name>A0AAE3D197_9HYPH</name>
<organism evidence="2 3">
    <name type="scientific">Flavimaribacter sediminis</name>
    <dbReference type="NCBI Taxonomy" id="2865987"/>
    <lineage>
        <taxon>Bacteria</taxon>
        <taxon>Pseudomonadati</taxon>
        <taxon>Pseudomonadota</taxon>
        <taxon>Alphaproteobacteria</taxon>
        <taxon>Hyphomicrobiales</taxon>
        <taxon>Rhizobiaceae</taxon>
        <taxon>Flavimaribacter</taxon>
    </lineage>
</organism>
<gene>
    <name evidence="2" type="ORF">K1W69_10855</name>
</gene>
<feature type="chain" id="PRO_5042054409" description="DUF1554 domain-containing protein" evidence="1">
    <location>
        <begin position="24"/>
        <end position="354"/>
    </location>
</feature>
<dbReference type="EMBL" id="JAICBX010000002">
    <property type="protein sequence ID" value="MBW8637686.1"/>
    <property type="molecule type" value="Genomic_DNA"/>
</dbReference>
<accession>A0AAE3D197</accession>
<keyword evidence="3" id="KW-1185">Reference proteome</keyword>
<dbReference type="AlphaFoldDB" id="A0AAE3D197"/>
<proteinExistence type="predicted"/>
<protein>
    <recommendedName>
        <fullName evidence="4">DUF1554 domain-containing protein</fullName>
    </recommendedName>
</protein>
<reference evidence="2" key="1">
    <citation type="submission" date="2021-08" db="EMBL/GenBank/DDBJ databases">
        <title>Hoeflea bacterium WL0058 sp. nov., isolated from the sediment.</title>
        <authorList>
            <person name="Wang L."/>
            <person name="Zhang D."/>
        </authorList>
    </citation>
    <scope>NUCLEOTIDE SEQUENCE</scope>
    <source>
        <strain evidence="2">WL0058</strain>
    </source>
</reference>
<keyword evidence="1" id="KW-0732">Signal</keyword>
<feature type="signal peptide" evidence="1">
    <location>
        <begin position="1"/>
        <end position="23"/>
    </location>
</feature>